<dbReference type="GO" id="GO:0000045">
    <property type="term" value="P:autophagosome assembly"/>
    <property type="evidence" value="ECO:0007669"/>
    <property type="project" value="TreeGrafter"/>
</dbReference>
<sequence>MIGRFLAQLVGKEDKDGDIAVEADNCENLFEFDDGEWVIIKIHENQSFDSRDTNILENLLIEHPSMSVYQMRPDQQDISSDEEPEDVARPVPVRRHISWRLAAWGSPVPCSTILLSVQRARKLSRGAINRQNLTRARCSASERRCGYFKQPTQRFYNY</sequence>
<evidence type="ECO:0000256" key="2">
    <source>
        <dbReference type="ARBA" id="ARBA00004514"/>
    </source>
</evidence>
<dbReference type="GO" id="GO:0031410">
    <property type="term" value="C:cytoplasmic vesicle"/>
    <property type="evidence" value="ECO:0007669"/>
    <property type="project" value="UniProtKB-KW"/>
</dbReference>
<evidence type="ECO:0000256" key="8">
    <source>
        <dbReference type="ARBA" id="ARBA00023242"/>
    </source>
</evidence>
<keyword evidence="6" id="KW-0010">Activator</keyword>
<evidence type="ECO:0000313" key="12">
    <source>
        <dbReference type="Proteomes" id="UP000316079"/>
    </source>
</evidence>
<dbReference type="GO" id="GO:0005776">
    <property type="term" value="C:autophagosome"/>
    <property type="evidence" value="ECO:0007669"/>
    <property type="project" value="UniProtKB-SubCell"/>
</dbReference>
<evidence type="ECO:0000256" key="5">
    <source>
        <dbReference type="ARBA" id="ARBA00023015"/>
    </source>
</evidence>
<keyword evidence="8" id="KW-0539">Nucleus</keyword>
<gene>
    <name evidence="11" type="ORF">DNTS_014010</name>
</gene>
<reference evidence="11 12" key="1">
    <citation type="journal article" date="2019" name="Sci. Data">
        <title>Hybrid genome assembly and annotation of Danionella translucida.</title>
        <authorList>
            <person name="Kadobianskyi M."/>
            <person name="Schulze L."/>
            <person name="Schuelke M."/>
            <person name="Judkewitz B."/>
        </authorList>
    </citation>
    <scope>NUCLEOTIDE SEQUENCE [LARGE SCALE GENOMIC DNA]</scope>
    <source>
        <strain evidence="11 12">Bolton</strain>
    </source>
</reference>
<dbReference type="Pfam" id="PF14839">
    <property type="entry name" value="DOR"/>
    <property type="match status" value="1"/>
</dbReference>
<organism evidence="11 12">
    <name type="scientific">Danionella cerebrum</name>
    <dbReference type="NCBI Taxonomy" id="2873325"/>
    <lineage>
        <taxon>Eukaryota</taxon>
        <taxon>Metazoa</taxon>
        <taxon>Chordata</taxon>
        <taxon>Craniata</taxon>
        <taxon>Vertebrata</taxon>
        <taxon>Euteleostomi</taxon>
        <taxon>Actinopterygii</taxon>
        <taxon>Neopterygii</taxon>
        <taxon>Teleostei</taxon>
        <taxon>Ostariophysi</taxon>
        <taxon>Cypriniformes</taxon>
        <taxon>Danionidae</taxon>
        <taxon>Danioninae</taxon>
        <taxon>Danionella</taxon>
    </lineage>
</organism>
<keyword evidence="4" id="KW-0072">Autophagy</keyword>
<dbReference type="Proteomes" id="UP000316079">
    <property type="component" value="Unassembled WGS sequence"/>
</dbReference>
<keyword evidence="12" id="KW-1185">Reference proteome</keyword>
<comment type="caution">
    <text evidence="11">The sequence shown here is derived from an EMBL/GenBank/DDBJ whole genome shotgun (WGS) entry which is preliminary data.</text>
</comment>
<evidence type="ECO:0000256" key="10">
    <source>
        <dbReference type="ARBA" id="ARBA00034306"/>
    </source>
</evidence>
<keyword evidence="9" id="KW-0968">Cytoplasmic vesicle</keyword>
<name>A0A553N5A0_9TELE</name>
<evidence type="ECO:0000256" key="7">
    <source>
        <dbReference type="ARBA" id="ARBA00023163"/>
    </source>
</evidence>
<evidence type="ECO:0000256" key="9">
    <source>
        <dbReference type="ARBA" id="ARBA00023329"/>
    </source>
</evidence>
<dbReference type="STRING" id="623744.A0A553N5A0"/>
<evidence type="ECO:0000256" key="1">
    <source>
        <dbReference type="ARBA" id="ARBA00004419"/>
    </source>
</evidence>
<evidence type="ECO:0000256" key="4">
    <source>
        <dbReference type="ARBA" id="ARBA00023006"/>
    </source>
</evidence>
<evidence type="ECO:0000256" key="6">
    <source>
        <dbReference type="ARBA" id="ARBA00023159"/>
    </source>
</evidence>
<dbReference type="OrthoDB" id="10041339at2759"/>
<dbReference type="GO" id="GO:0005829">
    <property type="term" value="C:cytosol"/>
    <property type="evidence" value="ECO:0007669"/>
    <property type="project" value="UniProtKB-SubCell"/>
</dbReference>
<dbReference type="InterPro" id="IPR029431">
    <property type="entry name" value="TP53INP"/>
</dbReference>
<evidence type="ECO:0000313" key="11">
    <source>
        <dbReference type="EMBL" id="TRY60620.1"/>
    </source>
</evidence>
<comment type="subcellular location">
    <subcellularLocation>
        <location evidence="2">Cytoplasm</location>
        <location evidence="2">Cytosol</location>
    </subcellularLocation>
    <subcellularLocation>
        <location evidence="1">Cytoplasmic vesicle</location>
        <location evidence="1">Autophagosome</location>
    </subcellularLocation>
    <subcellularLocation>
        <location evidence="10">Nucleus</location>
        <location evidence="10">Nuclear body</location>
    </subcellularLocation>
</comment>
<dbReference type="GO" id="GO:0016604">
    <property type="term" value="C:nuclear body"/>
    <property type="evidence" value="ECO:0007669"/>
    <property type="project" value="UniProtKB-SubCell"/>
</dbReference>
<dbReference type="EMBL" id="SRMA01027043">
    <property type="protein sequence ID" value="TRY60620.1"/>
    <property type="molecule type" value="Genomic_DNA"/>
</dbReference>
<dbReference type="PANTHER" id="PTHR31671:SF4">
    <property type="entry name" value="SI:CH211-260E23.9"/>
    <property type="match status" value="1"/>
</dbReference>
<keyword evidence="7" id="KW-0804">Transcription</keyword>
<accession>A0A553N5A0</accession>
<dbReference type="GO" id="GO:0045893">
    <property type="term" value="P:positive regulation of DNA-templated transcription"/>
    <property type="evidence" value="ECO:0007669"/>
    <property type="project" value="TreeGrafter"/>
</dbReference>
<dbReference type="AlphaFoldDB" id="A0A553N5A0"/>
<evidence type="ECO:0000256" key="3">
    <source>
        <dbReference type="ARBA" id="ARBA00022490"/>
    </source>
</evidence>
<keyword evidence="5" id="KW-0805">Transcription regulation</keyword>
<proteinExistence type="predicted"/>
<dbReference type="PANTHER" id="PTHR31671">
    <property type="entry name" value="DIABETES AND OBESITY REGULATED, ISOFORM G"/>
    <property type="match status" value="1"/>
</dbReference>
<protein>
    <submittedName>
        <fullName evidence="11">Uncharacterized protein</fullName>
    </submittedName>
</protein>
<keyword evidence="3" id="KW-0963">Cytoplasm</keyword>